<feature type="compositionally biased region" description="Low complexity" evidence="1">
    <location>
        <begin position="124"/>
        <end position="142"/>
    </location>
</feature>
<evidence type="ECO:0000256" key="1">
    <source>
        <dbReference type="SAM" id="MobiDB-lite"/>
    </source>
</evidence>
<comment type="caution">
    <text evidence="2">The sequence shown here is derived from an EMBL/GenBank/DDBJ whole genome shotgun (WGS) entry which is preliminary data.</text>
</comment>
<reference evidence="2 3" key="1">
    <citation type="journal article" date="2018" name="Proc. Natl. Acad. Sci. U.S.A.">
        <title>Draft genome sequence of Camellia sinensis var. sinensis provides insights into the evolution of the tea genome and tea quality.</title>
        <authorList>
            <person name="Wei C."/>
            <person name="Yang H."/>
            <person name="Wang S."/>
            <person name="Zhao J."/>
            <person name="Liu C."/>
            <person name="Gao L."/>
            <person name="Xia E."/>
            <person name="Lu Y."/>
            <person name="Tai Y."/>
            <person name="She G."/>
            <person name="Sun J."/>
            <person name="Cao H."/>
            <person name="Tong W."/>
            <person name="Gao Q."/>
            <person name="Li Y."/>
            <person name="Deng W."/>
            <person name="Jiang X."/>
            <person name="Wang W."/>
            <person name="Chen Q."/>
            <person name="Zhang S."/>
            <person name="Li H."/>
            <person name="Wu J."/>
            <person name="Wang P."/>
            <person name="Li P."/>
            <person name="Shi C."/>
            <person name="Zheng F."/>
            <person name="Jian J."/>
            <person name="Huang B."/>
            <person name="Shan D."/>
            <person name="Shi M."/>
            <person name="Fang C."/>
            <person name="Yue Y."/>
            <person name="Li F."/>
            <person name="Li D."/>
            <person name="Wei S."/>
            <person name="Han B."/>
            <person name="Jiang C."/>
            <person name="Yin Y."/>
            <person name="Xia T."/>
            <person name="Zhang Z."/>
            <person name="Bennetzen J.L."/>
            <person name="Zhao S."/>
            <person name="Wan X."/>
        </authorList>
    </citation>
    <scope>NUCLEOTIDE SEQUENCE [LARGE SCALE GENOMIC DNA]</scope>
    <source>
        <strain evidence="3">cv. Shuchazao</strain>
        <tissue evidence="2">Leaf</tissue>
    </source>
</reference>
<name>A0A4S4DF61_CAMSN</name>
<protein>
    <recommendedName>
        <fullName evidence="4">SKP1 component POZ domain-containing protein</fullName>
    </recommendedName>
</protein>
<dbReference type="STRING" id="542762.A0A4S4DF61"/>
<accession>A0A4S4DF61</accession>
<gene>
    <name evidence="2" type="ORF">TEA_027225</name>
</gene>
<sequence length="261" mass="29199">MLTPYAHATSVAAHTTYASAAAAYTTYASAAHTTPCREKLYDRVKLQANTGQQHQDPRSHPPPTPLLLLSHPKVLLLSYTRCNSKTHCRTKTQVLLLSHQDPNSKGVKASKNKKKNRRRKDQQKNASSNCSAVSNDASSSNNTIGTHKKESNGFDSLCHNAKICDHVLPNIGEMLKLQDVEDDSFAPEDEFDDADIDDEIDPAMKERIDREVEDFARRLNSDWPERMQEILSLGQERRPVPISINGNGSLKIYESMFTLPQ</sequence>
<dbReference type="EMBL" id="SDRB02011442">
    <property type="protein sequence ID" value="THG01333.1"/>
    <property type="molecule type" value="Genomic_DNA"/>
</dbReference>
<keyword evidence="3" id="KW-1185">Reference proteome</keyword>
<organism evidence="2 3">
    <name type="scientific">Camellia sinensis var. sinensis</name>
    <name type="common">China tea</name>
    <dbReference type="NCBI Taxonomy" id="542762"/>
    <lineage>
        <taxon>Eukaryota</taxon>
        <taxon>Viridiplantae</taxon>
        <taxon>Streptophyta</taxon>
        <taxon>Embryophyta</taxon>
        <taxon>Tracheophyta</taxon>
        <taxon>Spermatophyta</taxon>
        <taxon>Magnoliopsida</taxon>
        <taxon>eudicotyledons</taxon>
        <taxon>Gunneridae</taxon>
        <taxon>Pentapetalae</taxon>
        <taxon>asterids</taxon>
        <taxon>Ericales</taxon>
        <taxon>Theaceae</taxon>
        <taxon>Camellia</taxon>
    </lineage>
</organism>
<feature type="region of interest" description="Disordered" evidence="1">
    <location>
        <begin position="48"/>
        <end position="67"/>
    </location>
</feature>
<dbReference type="AlphaFoldDB" id="A0A4S4DF61"/>
<proteinExistence type="predicted"/>
<evidence type="ECO:0008006" key="4">
    <source>
        <dbReference type="Google" id="ProtNLM"/>
    </source>
</evidence>
<evidence type="ECO:0000313" key="2">
    <source>
        <dbReference type="EMBL" id="THG01333.1"/>
    </source>
</evidence>
<dbReference type="Proteomes" id="UP000306102">
    <property type="component" value="Unassembled WGS sequence"/>
</dbReference>
<evidence type="ECO:0000313" key="3">
    <source>
        <dbReference type="Proteomes" id="UP000306102"/>
    </source>
</evidence>
<feature type="compositionally biased region" description="Basic residues" evidence="1">
    <location>
        <begin position="108"/>
        <end position="121"/>
    </location>
</feature>
<feature type="region of interest" description="Disordered" evidence="1">
    <location>
        <begin position="95"/>
        <end position="147"/>
    </location>
</feature>